<reference evidence="5" key="1">
    <citation type="submission" date="2025-08" db="UniProtKB">
        <authorList>
            <consortium name="Ensembl"/>
        </authorList>
    </citation>
    <scope>IDENTIFICATION</scope>
</reference>
<dbReference type="FunFam" id="2.60.120.740:FF:000001">
    <property type="entry name" value="Adhesion G protein-coupled receptor L2"/>
    <property type="match status" value="1"/>
</dbReference>
<dbReference type="Gene3D" id="2.60.120.740">
    <property type="match status" value="2"/>
</dbReference>
<dbReference type="InterPro" id="IPR000922">
    <property type="entry name" value="Lectin_gal-bd_dom"/>
</dbReference>
<organism evidence="5 6">
    <name type="scientific">Monopterus albus</name>
    <name type="common">Swamp eel</name>
    <dbReference type="NCBI Taxonomy" id="43700"/>
    <lineage>
        <taxon>Eukaryota</taxon>
        <taxon>Metazoa</taxon>
        <taxon>Chordata</taxon>
        <taxon>Craniata</taxon>
        <taxon>Vertebrata</taxon>
        <taxon>Euteleostomi</taxon>
        <taxon>Actinopterygii</taxon>
        <taxon>Neopterygii</taxon>
        <taxon>Teleostei</taxon>
        <taxon>Neoteleostei</taxon>
        <taxon>Acanthomorphata</taxon>
        <taxon>Anabantaria</taxon>
        <taxon>Synbranchiformes</taxon>
        <taxon>Synbranchidae</taxon>
        <taxon>Monopterus</taxon>
    </lineage>
</organism>
<dbReference type="Pfam" id="PF02140">
    <property type="entry name" value="SUEL_Lectin"/>
    <property type="match status" value="2"/>
</dbReference>
<accession>A0A3Q3J7H7</accession>
<evidence type="ECO:0000256" key="3">
    <source>
        <dbReference type="SAM" id="SignalP"/>
    </source>
</evidence>
<dbReference type="Proteomes" id="UP000261600">
    <property type="component" value="Unplaced"/>
</dbReference>
<keyword evidence="2" id="KW-0677">Repeat</keyword>
<evidence type="ECO:0000256" key="2">
    <source>
        <dbReference type="ARBA" id="ARBA00022737"/>
    </source>
</evidence>
<evidence type="ECO:0000313" key="6">
    <source>
        <dbReference type="Proteomes" id="UP000261600"/>
    </source>
</evidence>
<evidence type="ECO:0000256" key="1">
    <source>
        <dbReference type="ARBA" id="ARBA00022734"/>
    </source>
</evidence>
<keyword evidence="3" id="KW-0732">Signal</keyword>
<evidence type="ECO:0000313" key="5">
    <source>
        <dbReference type="Ensembl" id="ENSMALP00000012700.1"/>
    </source>
</evidence>
<feature type="domain" description="SUEL-type lectin" evidence="4">
    <location>
        <begin position="123"/>
        <end position="212"/>
    </location>
</feature>
<keyword evidence="6" id="KW-1185">Reference proteome</keyword>
<feature type="domain" description="SUEL-type lectin" evidence="4">
    <location>
        <begin position="34"/>
        <end position="116"/>
    </location>
</feature>
<proteinExistence type="predicted"/>
<dbReference type="CDD" id="cd22833">
    <property type="entry name" value="Gal_Rha_Lectin_CSL1-2_RBL_SML_rpt1"/>
    <property type="match status" value="1"/>
</dbReference>
<feature type="signal peptide" evidence="3">
    <location>
        <begin position="1"/>
        <end position="20"/>
    </location>
</feature>
<dbReference type="RefSeq" id="XP_020468221.1">
    <property type="nucleotide sequence ID" value="XM_020612565.1"/>
</dbReference>
<sequence length="221" mass="24092">MLRFKSTLLLAATCLHVYGGGPINTVTTCGGIHHLSCDFGVISVETALYGRADSVTCSNGKPQQMISNTQCSLEGAVDVLKRRCNGKRVCELDTNVFATDPCRGTFKYLQTKFTCLPIFHRVTCEHSLAHLECTEAMVLSVFSADYGRWDKTTCSYNLIASQMQNTDCSSSSSEVADSCNGKTSCIIPASNSFFGDPCYGTVKYLEVAYSCEYLSNDISHV</sequence>
<dbReference type="Ensembl" id="ENSMALT00000012969.1">
    <property type="protein sequence ID" value="ENSMALP00000012700.1"/>
    <property type="gene ID" value="ENSMALG00000009010.1"/>
</dbReference>
<evidence type="ECO:0000259" key="4">
    <source>
        <dbReference type="PROSITE" id="PS50228"/>
    </source>
</evidence>
<dbReference type="GeneID" id="109967173"/>
<feature type="chain" id="PRO_5018582559" description="SUEL-type lectin domain-containing protein" evidence="3">
    <location>
        <begin position="21"/>
        <end position="221"/>
    </location>
</feature>
<dbReference type="AlphaFoldDB" id="A0A3Q3J7H7"/>
<dbReference type="GO" id="GO:0030246">
    <property type="term" value="F:carbohydrate binding"/>
    <property type="evidence" value="ECO:0007669"/>
    <property type="project" value="UniProtKB-KW"/>
</dbReference>
<protein>
    <recommendedName>
        <fullName evidence="4">SUEL-type lectin domain-containing protein</fullName>
    </recommendedName>
</protein>
<dbReference type="PROSITE" id="PS50228">
    <property type="entry name" value="SUEL_LECTIN"/>
    <property type="match status" value="2"/>
</dbReference>
<dbReference type="PANTHER" id="PTHR46780">
    <property type="entry name" value="PROTEIN EVA-1"/>
    <property type="match status" value="1"/>
</dbReference>
<dbReference type="InterPro" id="IPR043159">
    <property type="entry name" value="Lectin_gal-bd_sf"/>
</dbReference>
<keyword evidence="1" id="KW-0430">Lectin</keyword>
<name>A0A3Q3J7H7_MONAL</name>
<reference evidence="5" key="2">
    <citation type="submission" date="2025-09" db="UniProtKB">
        <authorList>
            <consortium name="Ensembl"/>
        </authorList>
    </citation>
    <scope>IDENTIFICATION</scope>
</reference>